<organism evidence="1 2">
    <name type="scientific">Colletotrichum limetticola</name>
    <dbReference type="NCBI Taxonomy" id="1209924"/>
    <lineage>
        <taxon>Eukaryota</taxon>
        <taxon>Fungi</taxon>
        <taxon>Dikarya</taxon>
        <taxon>Ascomycota</taxon>
        <taxon>Pezizomycotina</taxon>
        <taxon>Sordariomycetes</taxon>
        <taxon>Hypocreomycetidae</taxon>
        <taxon>Glomerellales</taxon>
        <taxon>Glomerellaceae</taxon>
        <taxon>Colletotrichum</taxon>
        <taxon>Colletotrichum acutatum species complex</taxon>
    </lineage>
</organism>
<name>A0ABQ9PFL7_9PEZI</name>
<proteinExistence type="predicted"/>
<dbReference type="EMBL" id="JARUPT010000494">
    <property type="protein sequence ID" value="KAK0370853.1"/>
    <property type="molecule type" value="Genomic_DNA"/>
</dbReference>
<keyword evidence="2" id="KW-1185">Reference proteome</keyword>
<evidence type="ECO:0000313" key="2">
    <source>
        <dbReference type="Proteomes" id="UP001169217"/>
    </source>
</evidence>
<evidence type="ECO:0000313" key="1">
    <source>
        <dbReference type="EMBL" id="KAK0370853.1"/>
    </source>
</evidence>
<reference evidence="1" key="1">
    <citation type="submission" date="2023-04" db="EMBL/GenBank/DDBJ databases">
        <title>Colletotrichum limetticola genome sequence.</title>
        <authorList>
            <person name="Baroncelli R."/>
        </authorList>
    </citation>
    <scope>NUCLEOTIDE SEQUENCE</scope>
    <source>
        <strain evidence="1">KLA-Anderson</strain>
    </source>
</reference>
<gene>
    <name evidence="1" type="ORF">CLIM01_11788</name>
</gene>
<comment type="caution">
    <text evidence="1">The sequence shown here is derived from an EMBL/GenBank/DDBJ whole genome shotgun (WGS) entry which is preliminary data.</text>
</comment>
<protein>
    <submittedName>
        <fullName evidence="1">Uncharacterized protein</fullName>
    </submittedName>
</protein>
<dbReference type="Proteomes" id="UP001169217">
    <property type="component" value="Unassembled WGS sequence"/>
</dbReference>
<accession>A0ABQ9PFL7</accession>
<sequence length="103" mass="11389">MFHAILVVDGPLDDGTRGSLQYGSHRLVTHRSDSIKLHYTVLHSLLSFSSSPPISSYQDVRTHRPLGFGSECAEAWNSSCPRSGPFALHLQRCHTMIMANKAP</sequence>